<feature type="region of interest" description="Disordered" evidence="1">
    <location>
        <begin position="76"/>
        <end position="97"/>
    </location>
</feature>
<dbReference type="AlphaFoldDB" id="A0A815VX19"/>
<organism evidence="2 4">
    <name type="scientific">Didymodactylos carnosus</name>
    <dbReference type="NCBI Taxonomy" id="1234261"/>
    <lineage>
        <taxon>Eukaryota</taxon>
        <taxon>Metazoa</taxon>
        <taxon>Spiralia</taxon>
        <taxon>Gnathifera</taxon>
        <taxon>Rotifera</taxon>
        <taxon>Eurotatoria</taxon>
        <taxon>Bdelloidea</taxon>
        <taxon>Philodinida</taxon>
        <taxon>Philodinidae</taxon>
        <taxon>Didymodactylos</taxon>
    </lineage>
</organism>
<protein>
    <submittedName>
        <fullName evidence="2">Uncharacterized protein</fullName>
    </submittedName>
</protein>
<evidence type="ECO:0000313" key="2">
    <source>
        <dbReference type="EMBL" id="CAF1538415.1"/>
    </source>
</evidence>
<feature type="region of interest" description="Disordered" evidence="1">
    <location>
        <begin position="112"/>
        <end position="151"/>
    </location>
</feature>
<dbReference type="OrthoDB" id="10068022at2759"/>
<accession>A0A815VX19</accession>
<feature type="non-terminal residue" evidence="2">
    <location>
        <position position="1"/>
    </location>
</feature>
<dbReference type="EMBL" id="CAJOBC010091191">
    <property type="protein sequence ID" value="CAF4398526.1"/>
    <property type="molecule type" value="Genomic_DNA"/>
</dbReference>
<dbReference type="Proteomes" id="UP000663829">
    <property type="component" value="Unassembled WGS sequence"/>
</dbReference>
<sequence>DVQSDSSSDDIAGHSFGFAVMPSNMLKTMDENIVDSKIVLPSSPFVNRDAASTKSSDSSENIFSALLTATDASDLDNVYNNNDEGRNARPPMKNSSDINDFAFNLNSPCSSPAFSPKRSHLTSDSSYSLSKEKIPTTRRKRVKSSPTNSIKNRNLPFSREYCTTTIGNLKLTWPPYGIKDAFYAGEYFSVFHTCSLDTGLFVLYHAYKAGTDDFRQLFEIDTLEIYAFLHRTFQLVESNGWNSARLYWLTGKKLLKEKTKDGKYDLKSTMDEVVFKFVKPMQTFPIQSKCTCTACPKPLREHTSMEISLTKVNKKFLHFIPALVADREPPCGVNLGSVEPMDYPATYMVDERYPVIDQETNETRLE</sequence>
<dbReference type="EMBL" id="CAJNOQ010025567">
    <property type="protein sequence ID" value="CAF1538415.1"/>
    <property type="molecule type" value="Genomic_DNA"/>
</dbReference>
<evidence type="ECO:0000313" key="3">
    <source>
        <dbReference type="EMBL" id="CAF4398526.1"/>
    </source>
</evidence>
<comment type="caution">
    <text evidence="2">The sequence shown here is derived from an EMBL/GenBank/DDBJ whole genome shotgun (WGS) entry which is preliminary data.</text>
</comment>
<reference evidence="2" key="1">
    <citation type="submission" date="2021-02" db="EMBL/GenBank/DDBJ databases">
        <authorList>
            <person name="Nowell W R."/>
        </authorList>
    </citation>
    <scope>NUCLEOTIDE SEQUENCE</scope>
</reference>
<evidence type="ECO:0000313" key="4">
    <source>
        <dbReference type="Proteomes" id="UP000663829"/>
    </source>
</evidence>
<evidence type="ECO:0000256" key="1">
    <source>
        <dbReference type="SAM" id="MobiDB-lite"/>
    </source>
</evidence>
<proteinExistence type="predicted"/>
<gene>
    <name evidence="2" type="ORF">GPM918_LOCUS38479</name>
    <name evidence="3" type="ORF">SRO942_LOCUS39308</name>
</gene>
<name>A0A815VX19_9BILA</name>
<keyword evidence="4" id="KW-1185">Reference proteome</keyword>
<dbReference type="Proteomes" id="UP000681722">
    <property type="component" value="Unassembled WGS sequence"/>
</dbReference>